<evidence type="ECO:0000313" key="1">
    <source>
        <dbReference type="EMBL" id="GAA4934657.1"/>
    </source>
</evidence>
<dbReference type="RefSeq" id="WP_345555911.1">
    <property type="nucleotide sequence ID" value="NZ_BAABIK010000006.1"/>
</dbReference>
<accession>A0ABP9GDL9</accession>
<organism evidence="1 2">
    <name type="scientific">Streptomonospora halophila</name>
    <dbReference type="NCBI Taxonomy" id="427369"/>
    <lineage>
        <taxon>Bacteria</taxon>
        <taxon>Bacillati</taxon>
        <taxon>Actinomycetota</taxon>
        <taxon>Actinomycetes</taxon>
        <taxon>Streptosporangiales</taxon>
        <taxon>Nocardiopsidaceae</taxon>
        <taxon>Streptomonospora</taxon>
    </lineage>
</organism>
<sequence length="209" mass="23258">MNEIAGSPHTAIQVGSVHGNINVGRSGPPEVPVAVCAEAVEWSEFIAVEDEVEELLTCADTIEIVAQPREGAEVVIGAPHPRVVSRRRARKCFTPPPPPAYSALPPPHEYWIADLTIDPPEITPENGPRRYEFDLSAGVAESFLVHVDGWIDIEEDLCIDEEVRFKFVVDWMCEGRRGRVDVLGKFGEAFVWHPLTPELGVRYDLRQVQ</sequence>
<proteinExistence type="predicted"/>
<dbReference type="EMBL" id="BAABIK010000006">
    <property type="protein sequence ID" value="GAA4934657.1"/>
    <property type="molecule type" value="Genomic_DNA"/>
</dbReference>
<name>A0ABP9GDL9_9ACTN</name>
<comment type="caution">
    <text evidence="1">The sequence shown here is derived from an EMBL/GenBank/DDBJ whole genome shotgun (WGS) entry which is preliminary data.</text>
</comment>
<gene>
    <name evidence="1" type="ORF">GCM10023224_14060</name>
</gene>
<dbReference type="Proteomes" id="UP001499993">
    <property type="component" value="Unassembled WGS sequence"/>
</dbReference>
<reference evidence="2" key="1">
    <citation type="journal article" date="2019" name="Int. J. Syst. Evol. Microbiol.">
        <title>The Global Catalogue of Microorganisms (GCM) 10K type strain sequencing project: providing services to taxonomists for standard genome sequencing and annotation.</title>
        <authorList>
            <consortium name="The Broad Institute Genomics Platform"/>
            <consortium name="The Broad Institute Genome Sequencing Center for Infectious Disease"/>
            <person name="Wu L."/>
            <person name="Ma J."/>
        </authorList>
    </citation>
    <scope>NUCLEOTIDE SEQUENCE [LARGE SCALE GENOMIC DNA]</scope>
    <source>
        <strain evidence="2">JCM 18123</strain>
    </source>
</reference>
<protein>
    <submittedName>
        <fullName evidence="1">Uncharacterized protein</fullName>
    </submittedName>
</protein>
<keyword evidence="2" id="KW-1185">Reference proteome</keyword>
<evidence type="ECO:0000313" key="2">
    <source>
        <dbReference type="Proteomes" id="UP001499993"/>
    </source>
</evidence>